<reference evidence="1 2" key="1">
    <citation type="journal article" date="2011" name="Genome Res.">
        <title>Phylogeny-wide analysis of social amoeba genomes highlights ancient origins for complex intercellular communication.</title>
        <authorList>
            <person name="Heidel A.J."/>
            <person name="Lawal H.M."/>
            <person name="Felder M."/>
            <person name="Schilde C."/>
            <person name="Helps N.R."/>
            <person name="Tunggal B."/>
            <person name="Rivero F."/>
            <person name="John U."/>
            <person name="Schleicher M."/>
            <person name="Eichinger L."/>
            <person name="Platzer M."/>
            <person name="Noegel A.A."/>
            <person name="Schaap P."/>
            <person name="Gloeckner G."/>
        </authorList>
    </citation>
    <scope>NUCLEOTIDE SEQUENCE [LARGE SCALE GENOMIC DNA]</scope>
    <source>
        <strain evidence="2">ATCC 26659 / Pp 5 / PN500</strain>
    </source>
</reference>
<dbReference type="InterPro" id="IPR051251">
    <property type="entry name" value="STK_FNIP-Repeat"/>
</dbReference>
<dbReference type="FunCoup" id="D3BS96">
    <property type="interactions" value="38"/>
</dbReference>
<evidence type="ECO:0008006" key="3">
    <source>
        <dbReference type="Google" id="ProtNLM"/>
    </source>
</evidence>
<dbReference type="RefSeq" id="XP_020427967.1">
    <property type="nucleotide sequence ID" value="XM_020581651.1"/>
</dbReference>
<comment type="caution">
    <text evidence="1">The sequence shown here is derived from an EMBL/GenBank/DDBJ whole genome shotgun (WGS) entry which is preliminary data.</text>
</comment>
<protein>
    <recommendedName>
        <fullName evidence="3">FNIP repeat-containing protein</fullName>
    </recommendedName>
</protein>
<sequence length="536" mass="61763">MCINIDDNIDRICFSLVCKRWYNDRDKYLIFNTDNINLFKLKNTVIFQNYKQFNLPSYHNIFMKSIQSKTNYTLSYGDYNKYYKNYDYYYDQVENLNSIPSNVSDIDITYYPHIKNRDNEFKKLYRLISESQSVTKLNGCSTLKYGLPKSIKSITFYNFNEPLVKGSLPNSLEVLVFDIYFKQELLPGVLPDGLLSLTLNNYPHEIQAGVFPDGLLSLTLNNYQHEIQAGVLPSTLKCLTLFDVPVKGVLRYSDESISWEDSVITKCYIPISWLQAISSLVSLESLDIYISKYNKDENVFNLKYLPPNLKFLDITIPSVILKGTMPTSLKTLNLVDSRFNIDEIFPETLQYHFEFFDYENDRILNFPSNIKIDLLFISGELRESTISLPSGISSINIFSELSNSSSKIIEFGGDEDTDQTCPLTELRLPTFKNGTPKCKLPNTIQHLDIGNNIINDILHLIPPTLNTLEFSKLSKFNTIPSTIKSITNIIRRFDSFTRQTIRKLDDNYSLVCDEIDNQQNFKLVGVNSIAKLSSWS</sequence>
<dbReference type="AlphaFoldDB" id="D3BS96"/>
<dbReference type="PANTHER" id="PTHR32134">
    <property type="entry name" value="FNIP REPEAT-CONTAINING PROTEIN"/>
    <property type="match status" value="1"/>
</dbReference>
<dbReference type="Proteomes" id="UP000001396">
    <property type="component" value="Unassembled WGS sequence"/>
</dbReference>
<keyword evidence="2" id="KW-1185">Reference proteome</keyword>
<organism evidence="1 2">
    <name type="scientific">Heterostelium pallidum (strain ATCC 26659 / Pp 5 / PN500)</name>
    <name type="common">Cellular slime mold</name>
    <name type="synonym">Polysphondylium pallidum</name>
    <dbReference type="NCBI Taxonomy" id="670386"/>
    <lineage>
        <taxon>Eukaryota</taxon>
        <taxon>Amoebozoa</taxon>
        <taxon>Evosea</taxon>
        <taxon>Eumycetozoa</taxon>
        <taxon>Dictyostelia</taxon>
        <taxon>Acytosteliales</taxon>
        <taxon>Acytosteliaceae</taxon>
        <taxon>Heterostelium</taxon>
    </lineage>
</organism>
<dbReference type="Pfam" id="PF05725">
    <property type="entry name" value="FNIP"/>
    <property type="match status" value="2"/>
</dbReference>
<evidence type="ECO:0000313" key="1">
    <source>
        <dbReference type="EMBL" id="EFA75833.1"/>
    </source>
</evidence>
<proteinExistence type="predicted"/>
<dbReference type="PANTHER" id="PTHR32134:SF92">
    <property type="entry name" value="FNIP REPEAT-CONTAINING PROTEIN"/>
    <property type="match status" value="1"/>
</dbReference>
<dbReference type="InParanoid" id="D3BS96"/>
<dbReference type="InterPro" id="IPR008615">
    <property type="entry name" value="FNIP"/>
</dbReference>
<dbReference type="GeneID" id="31366357"/>
<evidence type="ECO:0000313" key="2">
    <source>
        <dbReference type="Proteomes" id="UP000001396"/>
    </source>
</evidence>
<accession>D3BS96</accession>
<name>D3BS96_HETP5</name>
<gene>
    <name evidence="1" type="ORF">PPL_10888</name>
</gene>
<dbReference type="EMBL" id="ADBJ01000051">
    <property type="protein sequence ID" value="EFA75833.1"/>
    <property type="molecule type" value="Genomic_DNA"/>
</dbReference>